<gene>
    <name evidence="3" type="ORF">TL10_21835</name>
</gene>
<keyword evidence="2" id="KW-0812">Transmembrane</keyword>
<accession>A0A0D1JQM7</accession>
<feature type="transmembrane region" description="Helical" evidence="2">
    <location>
        <begin position="176"/>
        <end position="204"/>
    </location>
</feature>
<feature type="transmembrane region" description="Helical" evidence="2">
    <location>
        <begin position="79"/>
        <end position="96"/>
    </location>
</feature>
<protein>
    <recommendedName>
        <fullName evidence="5">Membrane-anchored protein</fullName>
    </recommendedName>
</protein>
<dbReference type="Pfam" id="PF03988">
    <property type="entry name" value="DUF347"/>
    <property type="match status" value="3"/>
</dbReference>
<keyword evidence="2" id="KW-1133">Transmembrane helix</keyword>
<evidence type="ECO:0000256" key="1">
    <source>
        <dbReference type="SAM" id="MobiDB-lite"/>
    </source>
</evidence>
<feature type="transmembrane region" description="Helical" evidence="2">
    <location>
        <begin position="278"/>
        <end position="295"/>
    </location>
</feature>
<dbReference type="EMBL" id="JXST01000035">
    <property type="protein sequence ID" value="KIU14889.1"/>
    <property type="molecule type" value="Genomic_DNA"/>
</dbReference>
<dbReference type="OrthoDB" id="9794709at2"/>
<dbReference type="STRING" id="280871.TL10_21835"/>
<evidence type="ECO:0008006" key="5">
    <source>
        <dbReference type="Google" id="ProtNLM"/>
    </source>
</evidence>
<evidence type="ECO:0000256" key="2">
    <source>
        <dbReference type="SAM" id="Phobius"/>
    </source>
</evidence>
<dbReference type="PATRIC" id="fig|280871.6.peg.4519"/>
<keyword evidence="4" id="KW-1185">Reference proteome</keyword>
<feature type="transmembrane region" description="Helical" evidence="2">
    <location>
        <begin position="145"/>
        <end position="170"/>
    </location>
</feature>
<name>A0A0D1JQM7_9MYCO</name>
<feature type="transmembrane region" description="Helical" evidence="2">
    <location>
        <begin position="47"/>
        <end position="67"/>
    </location>
</feature>
<dbReference type="AlphaFoldDB" id="A0A0D1JQM7"/>
<dbReference type="Proteomes" id="UP000032221">
    <property type="component" value="Unassembled WGS sequence"/>
</dbReference>
<reference evidence="3 4" key="1">
    <citation type="submission" date="2015-01" db="EMBL/GenBank/DDBJ databases">
        <title>Genome sequence of Mycobacterium llatzerense and Mycobacterium immunogenum recovered from brain abscess.</title>
        <authorList>
            <person name="Greninger A.L."/>
            <person name="Langelier C."/>
            <person name="Cunningham G."/>
            <person name="Chiu C.Y."/>
            <person name="Miller S."/>
        </authorList>
    </citation>
    <scope>NUCLEOTIDE SEQUENCE [LARGE SCALE GENOMIC DNA]</scope>
    <source>
        <strain evidence="3 4">CLUC14</strain>
    </source>
</reference>
<comment type="caution">
    <text evidence="3">The sequence shown here is derived from an EMBL/GenBank/DDBJ whole genome shotgun (WGS) entry which is preliminary data.</text>
</comment>
<feature type="region of interest" description="Disordered" evidence="1">
    <location>
        <begin position="298"/>
        <end position="317"/>
    </location>
</feature>
<dbReference type="InterPro" id="IPR007136">
    <property type="entry name" value="DUF347"/>
</dbReference>
<feature type="transmembrane region" description="Helical" evidence="2">
    <location>
        <begin position="225"/>
        <end position="249"/>
    </location>
</feature>
<feature type="transmembrane region" description="Helical" evidence="2">
    <location>
        <begin position="102"/>
        <end position="125"/>
    </location>
</feature>
<keyword evidence="2" id="KW-0472">Membrane</keyword>
<organism evidence="3 4">
    <name type="scientific">Mycolicibacterium llatzerense</name>
    <dbReference type="NCBI Taxonomy" id="280871"/>
    <lineage>
        <taxon>Bacteria</taxon>
        <taxon>Bacillati</taxon>
        <taxon>Actinomycetota</taxon>
        <taxon>Actinomycetes</taxon>
        <taxon>Mycobacteriales</taxon>
        <taxon>Mycobacteriaceae</taxon>
        <taxon>Mycolicibacterium</taxon>
    </lineage>
</organism>
<sequence>MTGAAHPSAIVKRVTASKVPEVTIWFWLIKVLCTTVGESFADWINQGLGVGLGATAVIFTAVLALVMGAQLQLSRYAPAVYWLTVVVLSVTGTLYTDLLTDILAVPLAASTAVFTVTLAVVFGVWFARERTLSIHSITTRPRELFYWLAVLVTFALGTAAGDWILALTGWNPGVSVLLPVALIAAVTVGWRFGVNSVLSFWLAYILTRPLGANLGDWLATPRSAYGLGLGYGLTSGIFLAAITAAVSYLTRTRIDVIDVNDQAAAPATKRTVSAPATVGFYAVVILAAGALLQWASMQPHGPAGDDEEPQPAAAAATLPPGKVSAFPATDIAHFRNVTQDALAMVNAGDQSGARARITDLETAWDHDQDRLQAIDSSTWTALDRQIDAALKSVRSGSPNADDEKLTLTTLLNSLR</sequence>
<proteinExistence type="predicted"/>
<evidence type="ECO:0000313" key="4">
    <source>
        <dbReference type="Proteomes" id="UP000032221"/>
    </source>
</evidence>
<evidence type="ECO:0000313" key="3">
    <source>
        <dbReference type="EMBL" id="KIU14889.1"/>
    </source>
</evidence>